<evidence type="ECO:0000259" key="5">
    <source>
        <dbReference type="PROSITE" id="PS50177"/>
    </source>
</evidence>
<protein>
    <recommendedName>
        <fullName evidence="8">RRM domain-containing protein</fullName>
    </recommendedName>
</protein>
<dbReference type="SMART" id="SM00360">
    <property type="entry name" value="RRM"/>
    <property type="match status" value="1"/>
</dbReference>
<dbReference type="InterPro" id="IPR012677">
    <property type="entry name" value="Nucleotide-bd_a/b_plait_sf"/>
</dbReference>
<organism evidence="6 7">
    <name type="scientific">Cardiosporidium cionae</name>
    <dbReference type="NCBI Taxonomy" id="476202"/>
    <lineage>
        <taxon>Eukaryota</taxon>
        <taxon>Sar</taxon>
        <taxon>Alveolata</taxon>
        <taxon>Apicomplexa</taxon>
        <taxon>Aconoidasida</taxon>
        <taxon>Nephromycida</taxon>
        <taxon>Cardiosporidium</taxon>
    </lineage>
</organism>
<dbReference type="EMBL" id="JADAQX010000310">
    <property type="protein sequence ID" value="KAF8820750.1"/>
    <property type="molecule type" value="Genomic_DNA"/>
</dbReference>
<dbReference type="CDD" id="cd00780">
    <property type="entry name" value="NTF2"/>
    <property type="match status" value="1"/>
</dbReference>
<evidence type="ECO:0000259" key="4">
    <source>
        <dbReference type="PROSITE" id="PS50102"/>
    </source>
</evidence>
<dbReference type="InterPro" id="IPR018222">
    <property type="entry name" value="Nuclear_transport_factor_2_euk"/>
</dbReference>
<dbReference type="SUPFAM" id="SSF54427">
    <property type="entry name" value="NTF2-like"/>
    <property type="match status" value="1"/>
</dbReference>
<dbReference type="Gene3D" id="3.30.70.330">
    <property type="match status" value="1"/>
</dbReference>
<dbReference type="Gene3D" id="3.10.450.50">
    <property type="match status" value="1"/>
</dbReference>
<name>A0ABQ7JAR8_9APIC</name>
<feature type="region of interest" description="Disordered" evidence="3">
    <location>
        <begin position="820"/>
        <end position="868"/>
    </location>
</feature>
<feature type="domain" description="NTF2" evidence="5">
    <location>
        <begin position="251"/>
        <end position="388"/>
    </location>
</feature>
<reference evidence="6 7" key="1">
    <citation type="journal article" date="2020" name="bioRxiv">
        <title>Metabolic contributions of an alphaproteobacterial endosymbiont in the apicomplexan Cardiosporidium cionae.</title>
        <authorList>
            <person name="Hunter E.S."/>
            <person name="Paight C.J."/>
            <person name="Lane C.E."/>
        </authorList>
    </citation>
    <scope>NUCLEOTIDE SEQUENCE [LARGE SCALE GENOMIC DNA]</scope>
    <source>
        <strain evidence="6">ESH_2018</strain>
    </source>
</reference>
<evidence type="ECO:0000256" key="3">
    <source>
        <dbReference type="SAM" id="MobiDB-lite"/>
    </source>
</evidence>
<feature type="region of interest" description="Disordered" evidence="3">
    <location>
        <begin position="1"/>
        <end position="51"/>
    </location>
</feature>
<dbReference type="InterPro" id="IPR039539">
    <property type="entry name" value="Ras_GTPase_bind_prot"/>
</dbReference>
<feature type="compositionally biased region" description="Polar residues" evidence="3">
    <location>
        <begin position="179"/>
        <end position="205"/>
    </location>
</feature>
<dbReference type="InterPro" id="IPR032710">
    <property type="entry name" value="NTF2-like_dom_sf"/>
</dbReference>
<feature type="compositionally biased region" description="Polar residues" evidence="3">
    <location>
        <begin position="782"/>
        <end position="800"/>
    </location>
</feature>
<feature type="region of interest" description="Disordered" evidence="3">
    <location>
        <begin position="762"/>
        <end position="805"/>
    </location>
</feature>
<dbReference type="CDD" id="cd00590">
    <property type="entry name" value="RRM_SF"/>
    <property type="match status" value="1"/>
</dbReference>
<feature type="domain" description="RRM" evidence="4">
    <location>
        <begin position="684"/>
        <end position="762"/>
    </location>
</feature>
<comment type="caution">
    <text evidence="6">The sequence shown here is derived from an EMBL/GenBank/DDBJ whole genome shotgun (WGS) entry which is preliminary data.</text>
</comment>
<dbReference type="Pfam" id="PF02136">
    <property type="entry name" value="NTF2"/>
    <property type="match status" value="1"/>
</dbReference>
<feature type="compositionally biased region" description="Polar residues" evidence="3">
    <location>
        <begin position="1"/>
        <end position="19"/>
    </location>
</feature>
<feature type="region of interest" description="Disordered" evidence="3">
    <location>
        <begin position="531"/>
        <end position="550"/>
    </location>
</feature>
<dbReference type="Proteomes" id="UP000823046">
    <property type="component" value="Unassembled WGS sequence"/>
</dbReference>
<dbReference type="SUPFAM" id="SSF54928">
    <property type="entry name" value="RNA-binding domain, RBD"/>
    <property type="match status" value="1"/>
</dbReference>
<sequence length="868" mass="94695">MALPQRSPSPQQARFNFSKNHLRSSFGENNVRTGSSASPLPPSNASYERSNEKFPVSVPSIFPERHSSAFSSFTTSFHDTISRGPDASASSLSASHKVHSVADAAFESASKPDAPLLYSISYGRLNIGNGPLYPSSPAPLEVEQQHSQYSITTPATATERSTRSRATILPTETPAAASDNVSFSDTTNQRTMRNSGTNPSSFSPYRNATEELASMPHGDGFSSFQKSEITREAPTGRAPTSQSDTFNPENVAYCFLEEYYSRFNTGPTALVELYHDSASLLWVLPFPFPNNSTVDPIVGREEFSGVPTVKMAEGKETIMSLLSTLFIGGSKTEVQWVHVLRSYSNSLLVSVKGRMWIRGEMARDFVQSFVLAALSPMWYFVHSDILRFLDLNVFLPSALGAPVPISDTALPMLPQPLSVAHPSVGTMEDKGVVAIPYAAVPMAASPGVSVSVLPTHDHPFHSFAVPSRDDLGVTPPISHGFSKDFSPPAVVLPSAVPYSEEARADGARILQLLQNYRPPPTVVGDVENKAVGASSTAPPHSSSLETPYVGRGPSTTILPFHTPVKSPNTLSLKQEIHSVPVSSDSSALAGVRRVEYNRREVKVSSNEPLIGIQPNIATEMILPEQAASAAEKSNDQRKAAYADIVMKDPKTVLQKGYKRFSIPQSTQSALLSDTVKYTKGSQSKTIFVVNLPSSLNETHIRECIKEQLITETEGHVVSIQHSKNQNKQFGFIEMDSEDSVEALLKKPLIIDGFRLLIERSTSKSRPFSKDGDTSQKYGGHTGSKTSAPAWKTTKQNTAMRDTTRHVVENHAISELIRTATETENQQNNTSSPTQKRSSILSPRRGTRFNSRENTSRGNRVRRNTEVKV</sequence>
<evidence type="ECO:0000256" key="1">
    <source>
        <dbReference type="ARBA" id="ARBA00022884"/>
    </source>
</evidence>
<feature type="compositionally biased region" description="Basic and acidic residues" evidence="3">
    <location>
        <begin position="762"/>
        <end position="773"/>
    </location>
</feature>
<accession>A0ABQ7JAR8</accession>
<evidence type="ECO:0008006" key="8">
    <source>
        <dbReference type="Google" id="ProtNLM"/>
    </source>
</evidence>
<feature type="region of interest" description="Disordered" evidence="3">
    <location>
        <begin position="136"/>
        <end position="205"/>
    </location>
</feature>
<dbReference type="InterPro" id="IPR000504">
    <property type="entry name" value="RRM_dom"/>
</dbReference>
<feature type="compositionally biased region" description="Low complexity" evidence="3">
    <location>
        <begin position="152"/>
        <end position="167"/>
    </location>
</feature>
<feature type="compositionally biased region" description="Polar residues" evidence="3">
    <location>
        <begin position="533"/>
        <end position="545"/>
    </location>
</feature>
<dbReference type="PROSITE" id="PS50177">
    <property type="entry name" value="NTF2_DOMAIN"/>
    <property type="match status" value="1"/>
</dbReference>
<dbReference type="PANTHER" id="PTHR10693:SF20">
    <property type="entry name" value="AT27578P"/>
    <property type="match status" value="1"/>
</dbReference>
<dbReference type="InterPro" id="IPR002075">
    <property type="entry name" value="NTF2_dom"/>
</dbReference>
<dbReference type="PROSITE" id="PS50102">
    <property type="entry name" value="RRM"/>
    <property type="match status" value="1"/>
</dbReference>
<dbReference type="PANTHER" id="PTHR10693">
    <property type="entry name" value="RAS GTPASE-ACTIVATING PROTEIN-BINDING PROTEIN"/>
    <property type="match status" value="1"/>
</dbReference>
<gene>
    <name evidence="6" type="ORF">IE077_002841</name>
</gene>
<proteinExistence type="predicted"/>
<evidence type="ECO:0000313" key="7">
    <source>
        <dbReference type="Proteomes" id="UP000823046"/>
    </source>
</evidence>
<feature type="compositionally biased region" description="Low complexity" evidence="3">
    <location>
        <begin position="35"/>
        <end position="46"/>
    </location>
</feature>
<keyword evidence="1 2" id="KW-0694">RNA-binding</keyword>
<evidence type="ECO:0000256" key="2">
    <source>
        <dbReference type="PROSITE-ProRule" id="PRU00176"/>
    </source>
</evidence>
<evidence type="ECO:0000313" key="6">
    <source>
        <dbReference type="EMBL" id="KAF8820750.1"/>
    </source>
</evidence>
<dbReference type="InterPro" id="IPR035979">
    <property type="entry name" value="RBD_domain_sf"/>
</dbReference>
<keyword evidence="7" id="KW-1185">Reference proteome</keyword>
<feature type="compositionally biased region" description="Low complexity" evidence="3">
    <location>
        <begin position="821"/>
        <end position="831"/>
    </location>
</feature>